<proteinExistence type="predicted"/>
<dbReference type="GeneID" id="91426019"/>
<evidence type="ECO:0000313" key="1">
    <source>
        <dbReference type="EMBL" id="KUN37702.1"/>
    </source>
</evidence>
<name>A0A101QX49_9ACTN</name>
<dbReference type="Proteomes" id="UP000053271">
    <property type="component" value="Unassembled WGS sequence"/>
</dbReference>
<reference evidence="1 2" key="1">
    <citation type="submission" date="2015-10" db="EMBL/GenBank/DDBJ databases">
        <title>Draft genome sequence of Streptomyces longwoodensis DSM 41677, type strain for the species Streptomyces longwoodensis.</title>
        <authorList>
            <person name="Ruckert C."/>
            <person name="Winkler A."/>
            <person name="Kalinowski J."/>
            <person name="Kampfer P."/>
            <person name="Glaeser S."/>
        </authorList>
    </citation>
    <scope>NUCLEOTIDE SEQUENCE [LARGE SCALE GENOMIC DNA]</scope>
    <source>
        <strain evidence="1 2">DSM 41677</strain>
    </source>
</reference>
<dbReference type="EMBL" id="LMWS01000018">
    <property type="protein sequence ID" value="KUN37702.1"/>
    <property type="molecule type" value="Genomic_DNA"/>
</dbReference>
<accession>A0A101QX49</accession>
<keyword evidence="2" id="KW-1185">Reference proteome</keyword>
<dbReference type="RefSeq" id="WP_067233798.1">
    <property type="nucleotide sequence ID" value="NZ_KQ948553.1"/>
</dbReference>
<dbReference type="AlphaFoldDB" id="A0A101QX49"/>
<comment type="caution">
    <text evidence="1">The sequence shown here is derived from an EMBL/GenBank/DDBJ whole genome shotgun (WGS) entry which is preliminary data.</text>
</comment>
<protein>
    <submittedName>
        <fullName evidence="1">Uncharacterized protein</fullName>
    </submittedName>
</protein>
<organism evidence="1 2">
    <name type="scientific">Streptomyces longwoodensis</name>
    <dbReference type="NCBI Taxonomy" id="68231"/>
    <lineage>
        <taxon>Bacteria</taxon>
        <taxon>Bacillati</taxon>
        <taxon>Actinomycetota</taxon>
        <taxon>Actinomycetes</taxon>
        <taxon>Kitasatosporales</taxon>
        <taxon>Streptomycetaceae</taxon>
        <taxon>Streptomyces</taxon>
    </lineage>
</organism>
<sequence>MNVMLTPNRTESPTRPEVYGTPAYFGRVEWFDVVDRATNDLLPWTVSRIDGKECVINHPAEGITAGLSSLRTAAELIHARRMR</sequence>
<evidence type="ECO:0000313" key="2">
    <source>
        <dbReference type="Proteomes" id="UP000053271"/>
    </source>
</evidence>
<gene>
    <name evidence="1" type="ORF">AQJ30_15575</name>
</gene>